<dbReference type="InterPro" id="IPR003399">
    <property type="entry name" value="Mce/MlaD"/>
</dbReference>
<evidence type="ECO:0000259" key="1">
    <source>
        <dbReference type="Pfam" id="PF02470"/>
    </source>
</evidence>
<evidence type="ECO:0000313" key="3">
    <source>
        <dbReference type="EMBL" id="TQM33054.1"/>
    </source>
</evidence>
<reference evidence="3 4" key="1">
    <citation type="submission" date="2019-06" db="EMBL/GenBank/DDBJ databases">
        <title>Sequencing the genomes of 1000 actinobacteria strains.</title>
        <authorList>
            <person name="Klenk H.-P."/>
        </authorList>
    </citation>
    <scope>NUCLEOTIDE SEQUENCE [LARGE SCALE GENOMIC DNA]</scope>
    <source>
        <strain evidence="3 4">DSM 103495</strain>
    </source>
</reference>
<comment type="caution">
    <text evidence="3">The sequence shown here is derived from an EMBL/GenBank/DDBJ whole genome shotgun (WGS) entry which is preliminary data.</text>
</comment>
<keyword evidence="4" id="KW-1185">Reference proteome</keyword>
<dbReference type="PANTHER" id="PTHR33371:SF17">
    <property type="entry name" value="MCE-FAMILY PROTEIN MCE1B"/>
    <property type="match status" value="1"/>
</dbReference>
<dbReference type="GO" id="GO:0051701">
    <property type="term" value="P:biological process involved in interaction with host"/>
    <property type="evidence" value="ECO:0007669"/>
    <property type="project" value="TreeGrafter"/>
</dbReference>
<name>A0A543FH24_9NOCA</name>
<dbReference type="OrthoDB" id="338143at2"/>
<sequence length="340" mass="35728">MTTLPIRAVMWRLGLFTVAMLVLLVVVVQAITRPVDGETGAYTAEFTDVSGLKTGDDVRMFGVSVGKVAAIERAGTNARVSFTVQRDRPIYDSSVVAIRYQSLTGQRYVDVRQPDRPGAPLPPGAALGVANTVPSFDITQLFNGLQPVIAEFSPGALNQFTESVLAVIEGNGSGIGPALDAIEKLSRYTSDRQAVIATIVANLHAISAQIGGRSPHLVTLMEGLADVVSAFRVKLDGLLDFAAAAPSAMGPLNRLMETLGFTERANPDLMTDLRLLFPDPEAALELLGRLPGLLQALSNVLPPAPGAAGPVPMSCSKGPVQLPQVLSVLVAGQRIAICNG</sequence>
<feature type="domain" description="Mammalian cell entry C-terminal" evidence="2">
    <location>
        <begin position="119"/>
        <end position="239"/>
    </location>
</feature>
<dbReference type="AlphaFoldDB" id="A0A543FH24"/>
<dbReference type="Pfam" id="PF11887">
    <property type="entry name" value="Mce4_CUP1"/>
    <property type="match status" value="1"/>
</dbReference>
<dbReference type="EMBL" id="VFPG01000001">
    <property type="protein sequence ID" value="TQM33054.1"/>
    <property type="molecule type" value="Genomic_DNA"/>
</dbReference>
<accession>A0A543FH24</accession>
<organism evidence="3 4">
    <name type="scientific">Nocardia bhagyanarayanae</name>
    <dbReference type="NCBI Taxonomy" id="1215925"/>
    <lineage>
        <taxon>Bacteria</taxon>
        <taxon>Bacillati</taxon>
        <taxon>Actinomycetota</taxon>
        <taxon>Actinomycetes</taxon>
        <taxon>Mycobacteriales</taxon>
        <taxon>Nocardiaceae</taxon>
        <taxon>Nocardia</taxon>
    </lineage>
</organism>
<dbReference type="InterPro" id="IPR024516">
    <property type="entry name" value="Mce_C"/>
</dbReference>
<dbReference type="InterPro" id="IPR052336">
    <property type="entry name" value="MlaD_Phospholipid_Transporter"/>
</dbReference>
<protein>
    <submittedName>
        <fullName evidence="3">Phospholipid/cholesterol/gamma-HCH transport system substrate-binding protein</fullName>
    </submittedName>
</protein>
<dbReference type="PANTHER" id="PTHR33371">
    <property type="entry name" value="INTERMEMBRANE PHOSPHOLIPID TRANSPORT SYSTEM BINDING PROTEIN MLAD-RELATED"/>
    <property type="match status" value="1"/>
</dbReference>
<dbReference type="Pfam" id="PF02470">
    <property type="entry name" value="MlaD"/>
    <property type="match status" value="1"/>
</dbReference>
<evidence type="ECO:0000313" key="4">
    <source>
        <dbReference type="Proteomes" id="UP000316331"/>
    </source>
</evidence>
<proteinExistence type="predicted"/>
<evidence type="ECO:0000259" key="2">
    <source>
        <dbReference type="Pfam" id="PF11887"/>
    </source>
</evidence>
<feature type="domain" description="Mce/MlaD" evidence="1">
    <location>
        <begin position="41"/>
        <end position="113"/>
    </location>
</feature>
<dbReference type="Proteomes" id="UP000316331">
    <property type="component" value="Unassembled WGS sequence"/>
</dbReference>
<gene>
    <name evidence="3" type="ORF">FB390_4767</name>
</gene>
<dbReference type="NCBIfam" id="TIGR00996">
    <property type="entry name" value="Mtu_fam_mce"/>
    <property type="match status" value="1"/>
</dbReference>
<dbReference type="GO" id="GO:0005576">
    <property type="term" value="C:extracellular region"/>
    <property type="evidence" value="ECO:0007669"/>
    <property type="project" value="TreeGrafter"/>
</dbReference>
<dbReference type="InterPro" id="IPR005693">
    <property type="entry name" value="Mce"/>
</dbReference>
<dbReference type="RefSeq" id="WP_141810876.1">
    <property type="nucleotide sequence ID" value="NZ_VFPG01000001.1"/>
</dbReference>